<evidence type="ECO:0000313" key="2">
    <source>
        <dbReference type="Proteomes" id="UP000799755"/>
    </source>
</evidence>
<evidence type="ECO:0000313" key="1">
    <source>
        <dbReference type="EMBL" id="KAF2475072.1"/>
    </source>
</evidence>
<keyword evidence="2" id="KW-1185">Reference proteome</keyword>
<organism evidence="1 2">
    <name type="scientific">Lindgomyces ingoldianus</name>
    <dbReference type="NCBI Taxonomy" id="673940"/>
    <lineage>
        <taxon>Eukaryota</taxon>
        <taxon>Fungi</taxon>
        <taxon>Dikarya</taxon>
        <taxon>Ascomycota</taxon>
        <taxon>Pezizomycotina</taxon>
        <taxon>Dothideomycetes</taxon>
        <taxon>Pleosporomycetidae</taxon>
        <taxon>Pleosporales</taxon>
        <taxon>Lindgomycetaceae</taxon>
        <taxon>Lindgomyces</taxon>
    </lineage>
</organism>
<reference evidence="1" key="1">
    <citation type="journal article" date="2020" name="Stud. Mycol.">
        <title>101 Dothideomycetes genomes: a test case for predicting lifestyles and emergence of pathogens.</title>
        <authorList>
            <person name="Haridas S."/>
            <person name="Albert R."/>
            <person name="Binder M."/>
            <person name="Bloem J."/>
            <person name="Labutti K."/>
            <person name="Salamov A."/>
            <person name="Andreopoulos B."/>
            <person name="Baker S."/>
            <person name="Barry K."/>
            <person name="Bills G."/>
            <person name="Bluhm B."/>
            <person name="Cannon C."/>
            <person name="Castanera R."/>
            <person name="Culley D."/>
            <person name="Daum C."/>
            <person name="Ezra D."/>
            <person name="Gonzalez J."/>
            <person name="Henrissat B."/>
            <person name="Kuo A."/>
            <person name="Liang C."/>
            <person name="Lipzen A."/>
            <person name="Lutzoni F."/>
            <person name="Magnuson J."/>
            <person name="Mondo S."/>
            <person name="Nolan M."/>
            <person name="Ohm R."/>
            <person name="Pangilinan J."/>
            <person name="Park H.-J."/>
            <person name="Ramirez L."/>
            <person name="Alfaro M."/>
            <person name="Sun H."/>
            <person name="Tritt A."/>
            <person name="Yoshinaga Y."/>
            <person name="Zwiers L.-H."/>
            <person name="Turgeon B."/>
            <person name="Goodwin S."/>
            <person name="Spatafora J."/>
            <person name="Crous P."/>
            <person name="Grigoriev I."/>
        </authorList>
    </citation>
    <scope>NUCLEOTIDE SEQUENCE</scope>
    <source>
        <strain evidence="1">ATCC 200398</strain>
    </source>
</reference>
<gene>
    <name evidence="1" type="ORF">BDR25DRAFT_322443</name>
</gene>
<protein>
    <submittedName>
        <fullName evidence="1">PEBP-like protein</fullName>
    </submittedName>
</protein>
<proteinExistence type="predicted"/>
<comment type="caution">
    <text evidence="1">The sequence shown here is derived from an EMBL/GenBank/DDBJ whole genome shotgun (WGS) entry which is preliminary data.</text>
</comment>
<dbReference type="EMBL" id="MU003496">
    <property type="protein sequence ID" value="KAF2475072.1"/>
    <property type="molecule type" value="Genomic_DNA"/>
</dbReference>
<sequence length="434" mass="49890">MASVKSSIRPFNSCIRCIRQAANTNSLLNGSSIRLFSSSTATREEAQVQPPAQPNSMEKWGPLDPNLVDNKRDERRLLRRDGIQPIGSRRRRAALQTSALIPFDQLPYQCFQEARKILFEDRQEKLKQIQKQKSRLQNLVTQDPAVSGGVKAKEARIRSMRNHLNELIILADINDPMVKKKFEDGEGDMNKSIYRYLADRKWRQYKRLILEQRIKQLNIVPDILPALDPIADVDLAFGRRKIAPGEFVDSCISESIPRLKVQTFEPGEKLVTVVVVDADVPVPEKDGFTYRCHFIANNIPISATQTSIALNSLDHQPKDVKEPTPFHISSPWLPPWAHKGAPYHRLAVFVLEQLDARVLDVTQVGKTKRMDFILRSFIDKNKLKPIGVTLFRTRWDEHMAAVMQRAGFGDQVNIEFKRKRIEPLPYKRRTERMR</sequence>
<name>A0ACB6R9R8_9PLEO</name>
<dbReference type="Proteomes" id="UP000799755">
    <property type="component" value="Unassembled WGS sequence"/>
</dbReference>
<accession>A0ACB6R9R8</accession>